<dbReference type="InterPro" id="IPR042070">
    <property type="entry name" value="PucR_C-HTH_sf"/>
</dbReference>
<dbReference type="InterPro" id="IPR003018">
    <property type="entry name" value="GAF"/>
</dbReference>
<dbReference type="SUPFAM" id="SSF55781">
    <property type="entry name" value="GAF domain-like"/>
    <property type="match status" value="1"/>
</dbReference>
<feature type="domain" description="GAF" evidence="1">
    <location>
        <begin position="37"/>
        <end position="196"/>
    </location>
</feature>
<dbReference type="Pfam" id="PF13185">
    <property type="entry name" value="GAF_2"/>
    <property type="match status" value="1"/>
</dbReference>
<protein>
    <submittedName>
        <fullName evidence="2">GAF domain-containing protein</fullName>
    </submittedName>
</protein>
<dbReference type="Gene3D" id="1.10.10.2840">
    <property type="entry name" value="PucR C-terminal helix-turn-helix domain"/>
    <property type="match status" value="1"/>
</dbReference>
<dbReference type="PANTHER" id="PTHR33744:SF1">
    <property type="entry name" value="DNA-BINDING TRANSCRIPTIONAL ACTIVATOR ADER"/>
    <property type="match status" value="1"/>
</dbReference>
<dbReference type="InterPro" id="IPR029016">
    <property type="entry name" value="GAF-like_dom_sf"/>
</dbReference>
<dbReference type="InterPro" id="IPR025736">
    <property type="entry name" value="PucR_C-HTH_dom"/>
</dbReference>
<name>A0A1G8GWB8_9BACI</name>
<proteinExistence type="predicted"/>
<dbReference type="Gene3D" id="3.30.450.40">
    <property type="match status" value="1"/>
</dbReference>
<organism evidence="2 3">
    <name type="scientific">Alteribacillus persepolensis</name>
    <dbReference type="NCBI Taxonomy" id="568899"/>
    <lineage>
        <taxon>Bacteria</taxon>
        <taxon>Bacillati</taxon>
        <taxon>Bacillota</taxon>
        <taxon>Bacilli</taxon>
        <taxon>Bacillales</taxon>
        <taxon>Bacillaceae</taxon>
        <taxon>Alteribacillus</taxon>
    </lineage>
</organism>
<dbReference type="EMBL" id="FNDK01000017">
    <property type="protein sequence ID" value="SDH98698.1"/>
    <property type="molecule type" value="Genomic_DNA"/>
</dbReference>
<dbReference type="Pfam" id="PF13556">
    <property type="entry name" value="HTH_30"/>
    <property type="match status" value="1"/>
</dbReference>
<dbReference type="SMART" id="SM00065">
    <property type="entry name" value="GAF"/>
    <property type="match status" value="1"/>
</dbReference>
<gene>
    <name evidence="2" type="ORF">SAMN05192534_11740</name>
</gene>
<dbReference type="AlphaFoldDB" id="A0A1G8GWB8"/>
<dbReference type="RefSeq" id="WP_245705267.1">
    <property type="nucleotide sequence ID" value="NZ_FNDK01000017.1"/>
</dbReference>
<keyword evidence="3" id="KW-1185">Reference proteome</keyword>
<reference evidence="2 3" key="1">
    <citation type="submission" date="2016-10" db="EMBL/GenBank/DDBJ databases">
        <authorList>
            <person name="de Groot N.N."/>
        </authorList>
    </citation>
    <scope>NUCLEOTIDE SEQUENCE [LARGE SCALE GENOMIC DNA]</scope>
    <source>
        <strain evidence="2 3">DSM 21632</strain>
    </source>
</reference>
<dbReference type="Proteomes" id="UP000199163">
    <property type="component" value="Unassembled WGS sequence"/>
</dbReference>
<evidence type="ECO:0000259" key="1">
    <source>
        <dbReference type="SMART" id="SM00065"/>
    </source>
</evidence>
<sequence length="606" mass="70145">MSQQNRVSHYKKTDYQKTQHDLTNLMESFRVISSTLNLEEVLKKIMRYALSIFKTANAGYIQLYDEKSHQLVVKAYTGFNEHIKHFRVNAGESITGKVFRDGAVKLLYTEKEINANMLDLSEENAFFIEKAQCLNQTIKSLMSVPVSFGSKRIGVMTLHCFDNEKGHSKTDLLLLQSFTSQAAIAIHNAQMHAEVQTNLEEITSLSEKLKEVNSLLAKRTETHNLLTRLSIQNKGLDVILSKMNHLMEKNIYYADYLEGKLSSPMQDPVIEYLDDLFLLFQHRTNPAYVWINKEHRGEYYVYPLHSGSTFLGCLITEENSTLSELDHIVLEQGAPILSLEIMKKRSQTEIRYKKTYEQYQQFLKTKNHKQAELLARDLGIYHYPFLQTAIIELEGDVNAHSLENDALLLLAHLKKRVAAHNTLLFSYNNKITFFASSPASVDEKHISDMIQASITWWNERYPATARAGISSGHYRPGQAQENQDKAEQALLHLKKQMKKGCLHYRDIGISRLFIHHSTEEIDTFLQEVFGTLWLDKEKNNDLLYTLMAYVKNNRSMSTTAKELHIHTNTLYHRIKKAENLLHMNFDHYEDYLSIQLAVYLFQTFQQ</sequence>
<evidence type="ECO:0000313" key="3">
    <source>
        <dbReference type="Proteomes" id="UP000199163"/>
    </source>
</evidence>
<accession>A0A1G8GWB8</accession>
<dbReference type="InterPro" id="IPR051448">
    <property type="entry name" value="CdaR-like_regulators"/>
</dbReference>
<evidence type="ECO:0000313" key="2">
    <source>
        <dbReference type="EMBL" id="SDH98698.1"/>
    </source>
</evidence>
<dbReference type="STRING" id="568899.SAMN05192534_11740"/>
<dbReference type="PANTHER" id="PTHR33744">
    <property type="entry name" value="CARBOHYDRATE DIACID REGULATOR"/>
    <property type="match status" value="1"/>
</dbReference>